<accession>A0AAE3GE31</accession>
<sequence>MAFRRYLDVHILQTVPPANLNRDDQGNPKEAYFGGVRRSRVSSQAWKRATRMAFTDHGLPVAESGVRTKRVIAKLAALVTERSSGVDAETAGRLATTVLSTLGIKEGKKTGDTAYLLFYGRRQLAAVADLIAPRAADLAALEDSALKSELAKLPIVQTLGTGHPVDVALFGRMVADVPALNVDAATQVAHALSTHATELEFDYFTAVDDENEAEELGAGMIGAIGFNSATLYRYASIGLHQLLDNLADAEAARRAVELFVRSFVRSMPTGYGNAFAHRTLPHLVAISVRADQPVNLVSAFENPVPPGQGIAAASARRLAREQHTAVSTWGDRPLHTGLCHSFPDDNETAAALVEAFGPARSFADLLTDLNTYLADLGEHA</sequence>
<proteinExistence type="predicted"/>
<evidence type="ECO:0000313" key="1">
    <source>
        <dbReference type="EMBL" id="MCP2166586.1"/>
    </source>
</evidence>
<protein>
    <submittedName>
        <fullName evidence="1">CRISPR system Cascade subunit CasC</fullName>
    </submittedName>
</protein>
<organism evidence="1 2">
    <name type="scientific">Goodfellowiella coeruleoviolacea</name>
    <dbReference type="NCBI Taxonomy" id="334858"/>
    <lineage>
        <taxon>Bacteria</taxon>
        <taxon>Bacillati</taxon>
        <taxon>Actinomycetota</taxon>
        <taxon>Actinomycetes</taxon>
        <taxon>Pseudonocardiales</taxon>
        <taxon>Pseudonocardiaceae</taxon>
        <taxon>Goodfellowiella</taxon>
    </lineage>
</organism>
<keyword evidence="2" id="KW-1185">Reference proteome</keyword>
<dbReference type="Pfam" id="PF09344">
    <property type="entry name" value="Cas_CT1975"/>
    <property type="match status" value="1"/>
</dbReference>
<dbReference type="RefSeq" id="WP_308203996.1">
    <property type="nucleotide sequence ID" value="NZ_JAMTCK010000007.1"/>
</dbReference>
<dbReference type="InterPro" id="IPR010148">
    <property type="entry name" value="CRISPR-assoc_prot_CT1975"/>
</dbReference>
<dbReference type="AlphaFoldDB" id="A0AAE3GE31"/>
<dbReference type="EMBL" id="JAMTCK010000007">
    <property type="protein sequence ID" value="MCP2166586.1"/>
    <property type="molecule type" value="Genomic_DNA"/>
</dbReference>
<name>A0AAE3GE31_9PSEU</name>
<reference evidence="1" key="1">
    <citation type="submission" date="2022-06" db="EMBL/GenBank/DDBJ databases">
        <title>Genomic Encyclopedia of Archaeal and Bacterial Type Strains, Phase II (KMG-II): from individual species to whole genera.</title>
        <authorList>
            <person name="Goeker M."/>
        </authorList>
    </citation>
    <scope>NUCLEOTIDE SEQUENCE</scope>
    <source>
        <strain evidence="1">DSM 43935</strain>
    </source>
</reference>
<dbReference type="Proteomes" id="UP001206128">
    <property type="component" value="Unassembled WGS sequence"/>
</dbReference>
<comment type="caution">
    <text evidence="1">The sequence shown here is derived from an EMBL/GenBank/DDBJ whole genome shotgun (WGS) entry which is preliminary data.</text>
</comment>
<evidence type="ECO:0000313" key="2">
    <source>
        <dbReference type="Proteomes" id="UP001206128"/>
    </source>
</evidence>
<dbReference type="NCBIfam" id="TIGR01869">
    <property type="entry name" value="casC_Cse4"/>
    <property type="match status" value="1"/>
</dbReference>
<gene>
    <name evidence="1" type="ORF">LX83_003454</name>
</gene>